<evidence type="ECO:0000313" key="4">
    <source>
        <dbReference type="Proteomes" id="UP000317998"/>
    </source>
</evidence>
<dbReference type="PANTHER" id="PTHR10742:SF410">
    <property type="entry name" value="LYSINE-SPECIFIC HISTONE DEMETHYLASE 2"/>
    <property type="match status" value="1"/>
</dbReference>
<gene>
    <name evidence="3" type="ORF">FB562_1260</name>
</gene>
<dbReference type="Proteomes" id="UP000317998">
    <property type="component" value="Unassembled WGS sequence"/>
</dbReference>
<dbReference type="SUPFAM" id="SSF54373">
    <property type="entry name" value="FAD-linked reductases, C-terminal domain"/>
    <property type="match status" value="1"/>
</dbReference>
<evidence type="ECO:0000259" key="2">
    <source>
        <dbReference type="Pfam" id="PF01593"/>
    </source>
</evidence>
<organism evidence="3 4">
    <name type="scientific">Homoserinimonas aerilata</name>
    <dbReference type="NCBI Taxonomy" id="1162970"/>
    <lineage>
        <taxon>Bacteria</taxon>
        <taxon>Bacillati</taxon>
        <taxon>Actinomycetota</taxon>
        <taxon>Actinomycetes</taxon>
        <taxon>Micrococcales</taxon>
        <taxon>Microbacteriaceae</taxon>
        <taxon>Homoserinimonas</taxon>
    </lineage>
</organism>
<dbReference type="InterPro" id="IPR050281">
    <property type="entry name" value="Flavin_monoamine_oxidase"/>
</dbReference>
<name>A0A542YJA9_9MICO</name>
<dbReference type="AlphaFoldDB" id="A0A542YJA9"/>
<dbReference type="SUPFAM" id="SSF51905">
    <property type="entry name" value="FAD/NAD(P)-binding domain"/>
    <property type="match status" value="2"/>
</dbReference>
<feature type="domain" description="Amine oxidase" evidence="2">
    <location>
        <begin position="123"/>
        <end position="457"/>
    </location>
</feature>
<protein>
    <submittedName>
        <fullName evidence="3">Monoamine oxidase</fullName>
    </submittedName>
</protein>
<dbReference type="Pfam" id="PF01593">
    <property type="entry name" value="Amino_oxidase"/>
    <property type="match status" value="2"/>
</dbReference>
<dbReference type="EMBL" id="VFOM01000001">
    <property type="protein sequence ID" value="TQL48176.1"/>
    <property type="molecule type" value="Genomic_DNA"/>
</dbReference>
<evidence type="ECO:0000313" key="3">
    <source>
        <dbReference type="EMBL" id="TQL48176.1"/>
    </source>
</evidence>
<proteinExistence type="predicted"/>
<dbReference type="GO" id="GO:0016491">
    <property type="term" value="F:oxidoreductase activity"/>
    <property type="evidence" value="ECO:0007669"/>
    <property type="project" value="InterPro"/>
</dbReference>
<dbReference type="InterPro" id="IPR036188">
    <property type="entry name" value="FAD/NAD-bd_sf"/>
</dbReference>
<feature type="region of interest" description="Disordered" evidence="1">
    <location>
        <begin position="15"/>
        <end position="44"/>
    </location>
</feature>
<dbReference type="PANTHER" id="PTHR10742">
    <property type="entry name" value="FLAVIN MONOAMINE OXIDASE"/>
    <property type="match status" value="1"/>
</dbReference>
<keyword evidence="4" id="KW-1185">Reference proteome</keyword>
<accession>A0A542YJA9</accession>
<feature type="domain" description="Amine oxidase" evidence="2">
    <location>
        <begin position="32"/>
        <end position="103"/>
    </location>
</feature>
<evidence type="ECO:0000256" key="1">
    <source>
        <dbReference type="SAM" id="MobiDB-lite"/>
    </source>
</evidence>
<reference evidence="3 4" key="1">
    <citation type="submission" date="2019-06" db="EMBL/GenBank/DDBJ databases">
        <title>Sequencing the genomes of 1000 actinobacteria strains.</title>
        <authorList>
            <person name="Klenk H.-P."/>
        </authorList>
    </citation>
    <scope>NUCLEOTIDE SEQUENCE [LARGE SCALE GENOMIC DNA]</scope>
    <source>
        <strain evidence="3 4">DSM 26477</strain>
    </source>
</reference>
<sequence length="479" mass="49119">MGSASGLTLLAVSACTSAPPQPTPTVPPTRTKIPQPSAFERSSWASDPFSRGALSFQPVGSSPEQRAALGEPVAGRLFFAGEHTADFEPGTVQGARASGLRVALELADVVGERERIAVVGAGIAGATVARRLADAGHSVVVVEGRDRSGGRIRTVDDERWPAPIELGAAWVHDASTNPVTSALARAEVSTSSFDFVYDRRTAAGASIEAGSVAPDAVAAAIAWAASQPGDVSIADALVASGAADVSSSRSPDGVSDADLLENFVAGDVVIEGGAEADELSAWFTADPTRSTDDDVLVTGGFAGLVTSELDGLDILPSSTVSSVSYDNDGVSLRLARGESLSADRVVITVPLGVLKAGSIEFDPPLPFAHRGAISALGMGQQEKIVLRFDAPFWSTDATVWSVIDGDSDFPLWYNLLPLTGEPMLVGICAGEAATRLAEFSDADLLQAALTSLEPFLDPEVLEGPGGVLPSPSGESGAAD</sequence>
<dbReference type="Gene3D" id="3.50.50.60">
    <property type="entry name" value="FAD/NAD(P)-binding domain"/>
    <property type="match status" value="2"/>
</dbReference>
<comment type="caution">
    <text evidence="3">The sequence shown here is derived from an EMBL/GenBank/DDBJ whole genome shotgun (WGS) entry which is preliminary data.</text>
</comment>
<dbReference type="InterPro" id="IPR002937">
    <property type="entry name" value="Amino_oxidase"/>
</dbReference>